<proteinExistence type="predicted"/>
<reference evidence="1 2" key="1">
    <citation type="journal article" date="2017" name="Mol. Biol. Evol.">
        <title>The 4-celled Tetrabaena socialis nuclear genome reveals the essential components for genetic control of cell number at the origin of multicellularity in the volvocine lineage.</title>
        <authorList>
            <person name="Featherston J."/>
            <person name="Arakaki Y."/>
            <person name="Hanschen E.R."/>
            <person name="Ferris P.J."/>
            <person name="Michod R.E."/>
            <person name="Olson B.J.S.C."/>
            <person name="Nozaki H."/>
            <person name="Durand P.M."/>
        </authorList>
    </citation>
    <scope>NUCLEOTIDE SEQUENCE [LARGE SCALE GENOMIC DNA]</scope>
    <source>
        <strain evidence="1 2">NIES-571</strain>
    </source>
</reference>
<dbReference type="Proteomes" id="UP000236333">
    <property type="component" value="Unassembled WGS sequence"/>
</dbReference>
<gene>
    <name evidence="1" type="ORF">TSOC_006504</name>
</gene>
<sequence>LDGIGKDLGSALRCALAPIVGDGWTQAQLAAVVRVLSASEHGAVERLALGNQLGAGGAEAVLALIDADILGLRCYSDWADDIKSEAWGNTPAAELITAASATCLYEMRALNQDVPTMEAAMGNAASAARPISVMEQHLRNVGGALTRRRESWTEWGESWTKWAPADNVTQGGLAGWEQKVSQLREKKTWLCKGETRLRKEETQLREDKMVLLCEQTAIVQIPCR</sequence>
<evidence type="ECO:0000313" key="2">
    <source>
        <dbReference type="Proteomes" id="UP000236333"/>
    </source>
</evidence>
<protein>
    <submittedName>
        <fullName evidence="1">Uncharacterized protein</fullName>
    </submittedName>
</protein>
<dbReference type="AlphaFoldDB" id="A0A2J8A3H8"/>
<evidence type="ECO:0000313" key="1">
    <source>
        <dbReference type="EMBL" id="PNH07079.1"/>
    </source>
</evidence>
<organism evidence="1 2">
    <name type="scientific">Tetrabaena socialis</name>
    <dbReference type="NCBI Taxonomy" id="47790"/>
    <lineage>
        <taxon>Eukaryota</taxon>
        <taxon>Viridiplantae</taxon>
        <taxon>Chlorophyta</taxon>
        <taxon>core chlorophytes</taxon>
        <taxon>Chlorophyceae</taxon>
        <taxon>CS clade</taxon>
        <taxon>Chlamydomonadales</taxon>
        <taxon>Tetrabaenaceae</taxon>
        <taxon>Tetrabaena</taxon>
    </lineage>
</organism>
<name>A0A2J8A3H8_9CHLO</name>
<accession>A0A2J8A3H8</accession>
<dbReference type="EMBL" id="PGGS01000199">
    <property type="protein sequence ID" value="PNH07079.1"/>
    <property type="molecule type" value="Genomic_DNA"/>
</dbReference>
<keyword evidence="2" id="KW-1185">Reference proteome</keyword>
<feature type="non-terminal residue" evidence="1">
    <location>
        <position position="1"/>
    </location>
</feature>
<feature type="non-terminal residue" evidence="1">
    <location>
        <position position="224"/>
    </location>
</feature>
<comment type="caution">
    <text evidence="1">The sequence shown here is derived from an EMBL/GenBank/DDBJ whole genome shotgun (WGS) entry which is preliminary data.</text>
</comment>